<name>A0A3Q8S5J9_9BACL</name>
<accession>A0A3Q8S5J9</accession>
<gene>
    <name evidence="1" type="ORF">EIM92_16920</name>
</gene>
<sequence>MTLQIWRKQAYYALWMTVIFVTSLTGQAVAASTLPGPGVSWERQFSNGIKIFEVFETDQGYTLIGTKNKYQTYLARTDLDGNIEWEKLLQLKTSNNSQVIITSADYTEDGGYLLGGTVPGHDSFYYIARTDEAGGVIWEKEEFVRDYVEFNEIRETEDGGAVYSYNNGESLGYIVKLNAVGKREWMNEQWMTRYDPHVSIETIRQTEDGGYLAGVFRSGSYLIWQLNAMGQEVRHNFYGDGIGWFVPLSNGGYAIINYSRLSKQANLSVHYPSGHGNWSKDLGINGTARSIELTAEGSYLIGLSNAVIQCDEQGNIQWLRPVSLLNKALPTKDGGVIYITSYENIVKL</sequence>
<evidence type="ECO:0008006" key="3">
    <source>
        <dbReference type="Google" id="ProtNLM"/>
    </source>
</evidence>
<dbReference type="Proteomes" id="UP000273145">
    <property type="component" value="Chromosome"/>
</dbReference>
<evidence type="ECO:0000313" key="1">
    <source>
        <dbReference type="EMBL" id="AZK47623.1"/>
    </source>
</evidence>
<organism evidence="1 2">
    <name type="scientific">Paenibacillus lentus</name>
    <dbReference type="NCBI Taxonomy" id="1338368"/>
    <lineage>
        <taxon>Bacteria</taxon>
        <taxon>Bacillati</taxon>
        <taxon>Bacillota</taxon>
        <taxon>Bacilli</taxon>
        <taxon>Bacillales</taxon>
        <taxon>Paenibacillaceae</taxon>
        <taxon>Paenibacillus</taxon>
    </lineage>
</organism>
<dbReference type="EMBL" id="CP034248">
    <property type="protein sequence ID" value="AZK47623.1"/>
    <property type="molecule type" value="Genomic_DNA"/>
</dbReference>
<protein>
    <recommendedName>
        <fullName evidence="3">WD40 repeat domain-containing protein</fullName>
    </recommendedName>
</protein>
<reference evidence="1 2" key="1">
    <citation type="submission" date="2018-11" db="EMBL/GenBank/DDBJ databases">
        <title>Genome sequencing of Paenibacillus lentus DSM25539(T).</title>
        <authorList>
            <person name="Kook J.-K."/>
            <person name="Park S.-N."/>
            <person name="Lim Y.K."/>
        </authorList>
    </citation>
    <scope>NUCLEOTIDE SEQUENCE [LARGE SCALE GENOMIC DNA]</scope>
    <source>
        <strain evidence="1 2">DSM 25539</strain>
    </source>
</reference>
<dbReference type="RefSeq" id="WP_125083646.1">
    <property type="nucleotide sequence ID" value="NZ_CP034248.1"/>
</dbReference>
<dbReference type="KEGG" id="plen:EIM92_16920"/>
<keyword evidence="2" id="KW-1185">Reference proteome</keyword>
<dbReference type="AlphaFoldDB" id="A0A3Q8S5J9"/>
<proteinExistence type="predicted"/>
<dbReference type="SUPFAM" id="SSF50969">
    <property type="entry name" value="YVTN repeat-like/Quinoprotein amine dehydrogenase"/>
    <property type="match status" value="1"/>
</dbReference>
<dbReference type="OrthoDB" id="2540070at2"/>
<evidence type="ECO:0000313" key="2">
    <source>
        <dbReference type="Proteomes" id="UP000273145"/>
    </source>
</evidence>
<dbReference type="PANTHER" id="PTHR42754">
    <property type="entry name" value="ENDOGLUCANASE"/>
    <property type="match status" value="1"/>
</dbReference>
<dbReference type="InterPro" id="IPR011044">
    <property type="entry name" value="Quino_amine_DH_bsu"/>
</dbReference>
<dbReference type="PANTHER" id="PTHR42754:SF1">
    <property type="entry name" value="LIPOPROTEIN"/>
    <property type="match status" value="1"/>
</dbReference>